<name>A0A443S1V3_9ACAR</name>
<dbReference type="PANTHER" id="PTHR23507">
    <property type="entry name" value="ZGC:174356"/>
    <property type="match status" value="1"/>
</dbReference>
<accession>A0A443S1V3</accession>
<dbReference type="Proteomes" id="UP000288716">
    <property type="component" value="Unassembled WGS sequence"/>
</dbReference>
<keyword evidence="2 5" id="KW-0812">Transmembrane</keyword>
<evidence type="ECO:0000313" key="7">
    <source>
        <dbReference type="Proteomes" id="UP000288716"/>
    </source>
</evidence>
<evidence type="ECO:0000256" key="5">
    <source>
        <dbReference type="SAM" id="Phobius"/>
    </source>
</evidence>
<dbReference type="SUPFAM" id="SSF103473">
    <property type="entry name" value="MFS general substrate transporter"/>
    <property type="match status" value="1"/>
</dbReference>
<organism evidence="6 7">
    <name type="scientific">Leptotrombidium deliense</name>
    <dbReference type="NCBI Taxonomy" id="299467"/>
    <lineage>
        <taxon>Eukaryota</taxon>
        <taxon>Metazoa</taxon>
        <taxon>Ecdysozoa</taxon>
        <taxon>Arthropoda</taxon>
        <taxon>Chelicerata</taxon>
        <taxon>Arachnida</taxon>
        <taxon>Acari</taxon>
        <taxon>Acariformes</taxon>
        <taxon>Trombidiformes</taxon>
        <taxon>Prostigmata</taxon>
        <taxon>Anystina</taxon>
        <taxon>Parasitengona</taxon>
        <taxon>Trombiculoidea</taxon>
        <taxon>Trombiculidae</taxon>
        <taxon>Leptotrombidium</taxon>
    </lineage>
</organism>
<feature type="transmembrane region" description="Helical" evidence="5">
    <location>
        <begin position="54"/>
        <end position="77"/>
    </location>
</feature>
<dbReference type="VEuPathDB" id="VectorBase:LDEU010544"/>
<feature type="transmembrane region" description="Helical" evidence="5">
    <location>
        <begin position="20"/>
        <end position="42"/>
    </location>
</feature>
<keyword evidence="4 5" id="KW-0472">Membrane</keyword>
<dbReference type="GO" id="GO:0022857">
    <property type="term" value="F:transmembrane transporter activity"/>
    <property type="evidence" value="ECO:0007669"/>
    <property type="project" value="TreeGrafter"/>
</dbReference>
<dbReference type="EMBL" id="NCKV01011992">
    <property type="protein sequence ID" value="RWS21496.1"/>
    <property type="molecule type" value="Genomic_DNA"/>
</dbReference>
<comment type="subcellular location">
    <subcellularLocation>
        <location evidence="1">Membrane</location>
        <topology evidence="1">Multi-pass membrane protein</topology>
    </subcellularLocation>
</comment>
<gene>
    <name evidence="6" type="ORF">B4U80_14138</name>
</gene>
<dbReference type="OrthoDB" id="419734at2759"/>
<evidence type="ECO:0000256" key="4">
    <source>
        <dbReference type="ARBA" id="ARBA00023136"/>
    </source>
</evidence>
<keyword evidence="7" id="KW-1185">Reference proteome</keyword>
<keyword evidence="3 5" id="KW-1133">Transmembrane helix</keyword>
<evidence type="ECO:0000256" key="2">
    <source>
        <dbReference type="ARBA" id="ARBA00022692"/>
    </source>
</evidence>
<proteinExistence type="predicted"/>
<evidence type="ECO:0000256" key="3">
    <source>
        <dbReference type="ARBA" id="ARBA00022989"/>
    </source>
</evidence>
<sequence>MAAYSYISQTSIERLRPIRFAVLGLAILLGTTGGTYIGGLIIKTTPIGHDSLHNYIAVFLFSLACYIPAAIYILYIFREPKKSFKIEIVVEERTIDVIETKAFSKNEEEMDEKWYTCLKYLFEWRNVRETFVTLFKSRPNNGRMLLLTSMISYFIIVMTTRGDSGIMFQFAQR</sequence>
<evidence type="ECO:0000313" key="6">
    <source>
        <dbReference type="EMBL" id="RWS21496.1"/>
    </source>
</evidence>
<reference evidence="6 7" key="1">
    <citation type="journal article" date="2018" name="Gigascience">
        <title>Genomes of trombidid mites reveal novel predicted allergens and laterally-transferred genes associated with secondary metabolism.</title>
        <authorList>
            <person name="Dong X."/>
            <person name="Chaisiri K."/>
            <person name="Xia D."/>
            <person name="Armstrong S.D."/>
            <person name="Fang Y."/>
            <person name="Donnelly M.J."/>
            <person name="Kadowaki T."/>
            <person name="McGarry J.W."/>
            <person name="Darby A.C."/>
            <person name="Makepeace B.L."/>
        </authorList>
    </citation>
    <scope>NUCLEOTIDE SEQUENCE [LARGE SCALE GENOMIC DNA]</scope>
    <source>
        <strain evidence="6">UoL-UT</strain>
    </source>
</reference>
<feature type="non-terminal residue" evidence="6">
    <location>
        <position position="173"/>
    </location>
</feature>
<dbReference type="InterPro" id="IPR036259">
    <property type="entry name" value="MFS_trans_sf"/>
</dbReference>
<evidence type="ECO:0000256" key="1">
    <source>
        <dbReference type="ARBA" id="ARBA00004141"/>
    </source>
</evidence>
<protein>
    <submittedName>
        <fullName evidence="6">Proton-coupled folate transporter-like protein</fullName>
    </submittedName>
</protein>
<dbReference type="PANTHER" id="PTHR23507:SF1">
    <property type="entry name" value="FI18259P1-RELATED"/>
    <property type="match status" value="1"/>
</dbReference>
<feature type="transmembrane region" description="Helical" evidence="5">
    <location>
        <begin position="144"/>
        <end position="160"/>
    </location>
</feature>
<comment type="caution">
    <text evidence="6">The sequence shown here is derived from an EMBL/GenBank/DDBJ whole genome shotgun (WGS) entry which is preliminary data.</text>
</comment>
<dbReference type="Gene3D" id="1.20.1250.20">
    <property type="entry name" value="MFS general substrate transporter like domains"/>
    <property type="match status" value="1"/>
</dbReference>
<dbReference type="AlphaFoldDB" id="A0A443S1V3"/>
<dbReference type="GO" id="GO:0016020">
    <property type="term" value="C:membrane"/>
    <property type="evidence" value="ECO:0007669"/>
    <property type="project" value="UniProtKB-SubCell"/>
</dbReference>